<dbReference type="EMBL" id="JAEHNZ010000006">
    <property type="protein sequence ID" value="MBK0397456.1"/>
    <property type="molecule type" value="Genomic_DNA"/>
</dbReference>
<dbReference type="RefSeq" id="WP_200523388.1">
    <property type="nucleotide sequence ID" value="NZ_JAEHNZ010000006.1"/>
</dbReference>
<accession>A0ABS1BW12</accession>
<keyword evidence="1" id="KW-0732">Signal</keyword>
<proteinExistence type="predicted"/>
<comment type="caution">
    <text evidence="3">The sequence shown here is derived from an EMBL/GenBank/DDBJ whole genome shotgun (WGS) entry which is preliminary data.</text>
</comment>
<evidence type="ECO:0000256" key="1">
    <source>
        <dbReference type="SAM" id="SignalP"/>
    </source>
</evidence>
<evidence type="ECO:0000313" key="4">
    <source>
        <dbReference type="Proteomes" id="UP000614058"/>
    </source>
</evidence>
<gene>
    <name evidence="3" type="ORF">JDW22_12970</name>
</gene>
<evidence type="ECO:0000313" key="3">
    <source>
        <dbReference type="EMBL" id="MBK0397456.1"/>
    </source>
</evidence>
<name>A0ABS1BW12_9NEIS</name>
<dbReference type="InterPro" id="IPR031939">
    <property type="entry name" value="Adhesin_E-like"/>
</dbReference>
<feature type="domain" description="Surface-adhesin protein E-like" evidence="2">
    <location>
        <begin position="29"/>
        <end position="124"/>
    </location>
</feature>
<evidence type="ECO:0000259" key="2">
    <source>
        <dbReference type="Pfam" id="PF16747"/>
    </source>
</evidence>
<feature type="signal peptide" evidence="1">
    <location>
        <begin position="1"/>
        <end position="19"/>
    </location>
</feature>
<keyword evidence="4" id="KW-1185">Reference proteome</keyword>
<protein>
    <recommendedName>
        <fullName evidence="2">Surface-adhesin protein E-like domain-containing protein</fullName>
    </recommendedName>
</protein>
<reference evidence="3 4" key="1">
    <citation type="journal article" date="2021" name="Pathogens">
        <title>Isolation and Characterization of Kingella bonacorsii sp. nov., A Novel Kingella Species Detected in a Stable Periodontitis Subject.</title>
        <authorList>
            <person name="Antezack A."/>
            <person name="Boxberger M."/>
            <person name="Rolland C."/>
            <person name="Monnet-Corti V."/>
            <person name="La Scola B."/>
        </authorList>
    </citation>
    <scope>NUCLEOTIDE SEQUENCE [LARGE SCALE GENOMIC DNA]</scope>
    <source>
        <strain evidence="3 4">Marseille-Q4569</strain>
    </source>
</reference>
<dbReference type="Pfam" id="PF16747">
    <property type="entry name" value="Adhesin_E"/>
    <property type="match status" value="1"/>
</dbReference>
<organism evidence="3 4">
    <name type="scientific">Kingella bonacorsii</name>
    <dbReference type="NCBI Taxonomy" id="2796361"/>
    <lineage>
        <taxon>Bacteria</taxon>
        <taxon>Pseudomonadati</taxon>
        <taxon>Pseudomonadota</taxon>
        <taxon>Betaproteobacteria</taxon>
        <taxon>Neisseriales</taxon>
        <taxon>Neisseriaceae</taxon>
        <taxon>Kingella</taxon>
    </lineage>
</organism>
<dbReference type="Proteomes" id="UP000614058">
    <property type="component" value="Unassembled WGS sequence"/>
</dbReference>
<feature type="chain" id="PRO_5046818763" description="Surface-adhesin protein E-like domain-containing protein" evidence="1">
    <location>
        <begin position="20"/>
        <end position="128"/>
    </location>
</feature>
<sequence>MKKLSVLLCLLGLSGTGWAESLIIIGITNDGVLYGDLSSRTPNRAWFVYNYTKPQKLPFNPRKFYTQVKFYVEINCSTRQLAILTSISYSRSGRVIDNQTPQYPQLSYVTPGTWGEDMYQFVCHSYPQ</sequence>